<sequence>MQNCRFTEPKLLADTIFSYLINQELKSRECNGAWTERNMHEAITEKQEEMQNIFDSHNISTSNTSIPNEFKILYTITHT</sequence>
<name>A0A0A8Y5S0_ARUDO</name>
<evidence type="ECO:0000313" key="1">
    <source>
        <dbReference type="EMBL" id="JAD19322.1"/>
    </source>
</evidence>
<proteinExistence type="predicted"/>
<accession>A0A0A8Y5S0</accession>
<organism evidence="1">
    <name type="scientific">Arundo donax</name>
    <name type="common">Giant reed</name>
    <name type="synonym">Donax arundinaceus</name>
    <dbReference type="NCBI Taxonomy" id="35708"/>
    <lineage>
        <taxon>Eukaryota</taxon>
        <taxon>Viridiplantae</taxon>
        <taxon>Streptophyta</taxon>
        <taxon>Embryophyta</taxon>
        <taxon>Tracheophyta</taxon>
        <taxon>Spermatophyta</taxon>
        <taxon>Magnoliopsida</taxon>
        <taxon>Liliopsida</taxon>
        <taxon>Poales</taxon>
        <taxon>Poaceae</taxon>
        <taxon>PACMAD clade</taxon>
        <taxon>Arundinoideae</taxon>
        <taxon>Arundineae</taxon>
        <taxon>Arundo</taxon>
    </lineage>
</organism>
<dbReference type="AlphaFoldDB" id="A0A0A8Y5S0"/>
<protein>
    <submittedName>
        <fullName evidence="1">Uncharacterized protein</fullName>
    </submittedName>
</protein>
<dbReference type="EMBL" id="GBRH01278573">
    <property type="protein sequence ID" value="JAD19322.1"/>
    <property type="molecule type" value="Transcribed_RNA"/>
</dbReference>
<reference evidence="1" key="1">
    <citation type="submission" date="2014-09" db="EMBL/GenBank/DDBJ databases">
        <authorList>
            <person name="Magalhaes I.L.F."/>
            <person name="Oliveira U."/>
            <person name="Santos F.R."/>
            <person name="Vidigal T.H.D.A."/>
            <person name="Brescovit A.D."/>
            <person name="Santos A.J."/>
        </authorList>
    </citation>
    <scope>NUCLEOTIDE SEQUENCE</scope>
    <source>
        <tissue evidence="1">Shoot tissue taken approximately 20 cm above the soil surface</tissue>
    </source>
</reference>
<reference evidence="1" key="2">
    <citation type="journal article" date="2015" name="Data Brief">
        <title>Shoot transcriptome of the giant reed, Arundo donax.</title>
        <authorList>
            <person name="Barrero R.A."/>
            <person name="Guerrero F.D."/>
            <person name="Moolhuijzen P."/>
            <person name="Goolsby J.A."/>
            <person name="Tidwell J."/>
            <person name="Bellgard S.E."/>
            <person name="Bellgard M.I."/>
        </authorList>
    </citation>
    <scope>NUCLEOTIDE SEQUENCE</scope>
    <source>
        <tissue evidence="1">Shoot tissue taken approximately 20 cm above the soil surface</tissue>
    </source>
</reference>